<accession>W7T086</accession>
<gene>
    <name evidence="1" type="ORF">Naga_101658g1</name>
</gene>
<reference evidence="1 2" key="1">
    <citation type="journal article" date="2014" name="Mol. Plant">
        <title>Chromosome Scale Genome Assembly and Transcriptome Profiling of Nannochloropsis gaditana in Nitrogen Depletion.</title>
        <authorList>
            <person name="Corteggiani Carpinelli E."/>
            <person name="Telatin A."/>
            <person name="Vitulo N."/>
            <person name="Forcato C."/>
            <person name="D'Angelo M."/>
            <person name="Schiavon R."/>
            <person name="Vezzi A."/>
            <person name="Giacometti G.M."/>
            <person name="Morosinotto T."/>
            <person name="Valle G."/>
        </authorList>
    </citation>
    <scope>NUCLEOTIDE SEQUENCE [LARGE SCALE GENOMIC DNA]</scope>
    <source>
        <strain evidence="1 2">B-31</strain>
    </source>
</reference>
<dbReference type="AlphaFoldDB" id="W7T086"/>
<proteinExistence type="predicted"/>
<keyword evidence="2" id="KW-1185">Reference proteome</keyword>
<name>W7T086_9STRA</name>
<evidence type="ECO:0000313" key="2">
    <source>
        <dbReference type="Proteomes" id="UP000019335"/>
    </source>
</evidence>
<comment type="caution">
    <text evidence="1">The sequence shown here is derived from an EMBL/GenBank/DDBJ whole genome shotgun (WGS) entry which is preliminary data.</text>
</comment>
<dbReference type="Proteomes" id="UP000019335">
    <property type="component" value="Unassembled WGS sequence"/>
</dbReference>
<dbReference type="EMBL" id="AZIL01003325">
    <property type="protein sequence ID" value="EWM20132.1"/>
    <property type="molecule type" value="Genomic_DNA"/>
</dbReference>
<organism evidence="1 2">
    <name type="scientific">Nannochloropsis gaditana</name>
    <dbReference type="NCBI Taxonomy" id="72520"/>
    <lineage>
        <taxon>Eukaryota</taxon>
        <taxon>Sar</taxon>
        <taxon>Stramenopiles</taxon>
        <taxon>Ochrophyta</taxon>
        <taxon>Eustigmatophyceae</taxon>
        <taxon>Eustigmatales</taxon>
        <taxon>Monodopsidaceae</taxon>
        <taxon>Nannochloropsis</taxon>
    </lineage>
</organism>
<sequence length="253" mass="28134">MATISTPLHKPSGFSTRDLAHPPFLADIDSSASTYKSNPSYDLPYCFYPTITSSHMRSDVSSTNNMCDIQQDDEELFHQHNLCETAMLVTRLVFRGEEEQEGKSHGCGVTSLRVRRREKGVMSRQQETEGAYRGRATSAAAALVAPFRARKIRQRMRYEVHDQPKENHPCMEMAACQSPAKDVTAAGAFVGALVDVPNSENDSGKEESNGRVQGSGISKRAFYKRRRKARQAVEFIVDILLEGVAAQTESSRE</sequence>
<protein>
    <submittedName>
        <fullName evidence="1">Uncharacterized protein</fullName>
    </submittedName>
</protein>
<evidence type="ECO:0000313" key="1">
    <source>
        <dbReference type="EMBL" id="EWM20132.1"/>
    </source>
</evidence>